<evidence type="ECO:0000313" key="7">
    <source>
        <dbReference type="EMBL" id="TDF92751.1"/>
    </source>
</evidence>
<reference evidence="7 8" key="1">
    <citation type="submission" date="2019-03" db="EMBL/GenBank/DDBJ databases">
        <title>This is whole genome sequence of Paenibacillus sp MS74 strain.</title>
        <authorList>
            <person name="Trinh H.N."/>
        </authorList>
    </citation>
    <scope>NUCLEOTIDE SEQUENCE [LARGE SCALE GENOMIC DNA]</scope>
    <source>
        <strain evidence="7 8">MS74</strain>
    </source>
</reference>
<dbReference type="SMART" id="SM00342">
    <property type="entry name" value="HTH_ARAC"/>
    <property type="match status" value="1"/>
</dbReference>
<dbReference type="InterPro" id="IPR041522">
    <property type="entry name" value="CdaR_GGDEF"/>
</dbReference>
<evidence type="ECO:0000256" key="1">
    <source>
        <dbReference type="ARBA" id="ARBA00023015"/>
    </source>
</evidence>
<dbReference type="InterPro" id="IPR018060">
    <property type="entry name" value="HTH_AraC"/>
</dbReference>
<name>A0A4R5KC21_9BACL</name>
<feature type="transmembrane region" description="Helical" evidence="5">
    <location>
        <begin position="27"/>
        <end position="47"/>
    </location>
</feature>
<keyword evidence="5" id="KW-0812">Transmembrane</keyword>
<dbReference type="GO" id="GO:0043565">
    <property type="term" value="F:sequence-specific DNA binding"/>
    <property type="evidence" value="ECO:0007669"/>
    <property type="project" value="InterPro"/>
</dbReference>
<evidence type="ECO:0000256" key="2">
    <source>
        <dbReference type="ARBA" id="ARBA00023125"/>
    </source>
</evidence>
<dbReference type="AlphaFoldDB" id="A0A4R5KC21"/>
<keyword evidence="4" id="KW-0175">Coiled coil</keyword>
<feature type="domain" description="HTH araC/xylS-type" evidence="6">
    <location>
        <begin position="677"/>
        <end position="774"/>
    </location>
</feature>
<evidence type="ECO:0000259" key="6">
    <source>
        <dbReference type="PROSITE" id="PS01124"/>
    </source>
</evidence>
<feature type="transmembrane region" description="Helical" evidence="5">
    <location>
        <begin position="305"/>
        <end position="327"/>
    </location>
</feature>
<proteinExistence type="predicted"/>
<keyword evidence="3" id="KW-0804">Transcription</keyword>
<dbReference type="Pfam" id="PF12833">
    <property type="entry name" value="HTH_18"/>
    <property type="match status" value="1"/>
</dbReference>
<keyword evidence="8" id="KW-1185">Reference proteome</keyword>
<dbReference type="GO" id="GO:0003700">
    <property type="term" value="F:DNA-binding transcription factor activity"/>
    <property type="evidence" value="ECO:0007669"/>
    <property type="project" value="InterPro"/>
</dbReference>
<comment type="caution">
    <text evidence="7">The sequence shown here is derived from an EMBL/GenBank/DDBJ whole genome shotgun (WGS) entry which is preliminary data.</text>
</comment>
<evidence type="ECO:0000256" key="4">
    <source>
        <dbReference type="SAM" id="Coils"/>
    </source>
</evidence>
<keyword evidence="2" id="KW-0238">DNA-binding</keyword>
<accession>A0A4R5KC21</accession>
<organism evidence="7 8">
    <name type="scientific">Paenibacillus piri</name>
    <dbReference type="NCBI Taxonomy" id="2547395"/>
    <lineage>
        <taxon>Bacteria</taxon>
        <taxon>Bacillati</taxon>
        <taxon>Bacillota</taxon>
        <taxon>Bacilli</taxon>
        <taxon>Bacillales</taxon>
        <taxon>Paenibacillaceae</taxon>
        <taxon>Paenibacillus</taxon>
    </lineage>
</organism>
<dbReference type="Proteomes" id="UP000295636">
    <property type="component" value="Unassembled WGS sequence"/>
</dbReference>
<dbReference type="PROSITE" id="PS01124">
    <property type="entry name" value="HTH_ARAC_FAMILY_2"/>
    <property type="match status" value="1"/>
</dbReference>
<dbReference type="RefSeq" id="WP_133234804.1">
    <property type="nucleotide sequence ID" value="NZ_SMRT01000019.1"/>
</dbReference>
<keyword evidence="5" id="KW-0472">Membrane</keyword>
<dbReference type="Pfam" id="PF17853">
    <property type="entry name" value="GGDEF_2"/>
    <property type="match status" value="1"/>
</dbReference>
<dbReference type="PANTHER" id="PTHR43280">
    <property type="entry name" value="ARAC-FAMILY TRANSCRIPTIONAL REGULATOR"/>
    <property type="match status" value="1"/>
</dbReference>
<feature type="coiled-coil region" evidence="4">
    <location>
        <begin position="63"/>
        <end position="90"/>
    </location>
</feature>
<gene>
    <name evidence="7" type="ORF">E1757_28935</name>
</gene>
<protein>
    <submittedName>
        <fullName evidence="7">AraC family transcriptional regulator</fullName>
    </submittedName>
</protein>
<evidence type="ECO:0000256" key="3">
    <source>
        <dbReference type="ARBA" id="ARBA00023163"/>
    </source>
</evidence>
<dbReference type="EMBL" id="SMRT01000019">
    <property type="protein sequence ID" value="TDF92751.1"/>
    <property type="molecule type" value="Genomic_DNA"/>
</dbReference>
<dbReference type="PANTHER" id="PTHR43280:SF28">
    <property type="entry name" value="HTH-TYPE TRANSCRIPTIONAL ACTIVATOR RHAS"/>
    <property type="match status" value="1"/>
</dbReference>
<dbReference type="OrthoDB" id="1975037at2"/>
<dbReference type="PROSITE" id="PS00041">
    <property type="entry name" value="HTH_ARAC_FAMILY_1"/>
    <property type="match status" value="1"/>
</dbReference>
<dbReference type="SUPFAM" id="SSF46689">
    <property type="entry name" value="Homeodomain-like"/>
    <property type="match status" value="2"/>
</dbReference>
<dbReference type="InterPro" id="IPR009057">
    <property type="entry name" value="Homeodomain-like_sf"/>
</dbReference>
<dbReference type="CDD" id="cd18774">
    <property type="entry name" value="PDC2_HK_sensor"/>
    <property type="match status" value="1"/>
</dbReference>
<keyword evidence="5" id="KW-1133">Transmembrane helix</keyword>
<dbReference type="Gene3D" id="1.10.10.60">
    <property type="entry name" value="Homeodomain-like"/>
    <property type="match status" value="2"/>
</dbReference>
<sequence>MVNRLHDFWKALFSKSADYKGGFLSRMIWFGCISACIPVIVGGTFYYQTSMSQMYKQIRDESQVSLSLVNDRLERELERVEQESLNLAMDPIVSDTFYSSTIKGQYINQKLILDILSRKKNATNVIGDILLYNVEASLVLSNEYGHISYEEYRFRKDLDAAVASPRQSEWVISPDSKKDGFVSFTRQLPIISLEKVKGAIVFQAKENELKRYLLDSISFIPGQEIIVLDTQNKIMLHSKKIELLGTKIADDTAVRNILESMDKSGNFFANNLTGEQTLYTYVKSPLGRTYIATLPKKEIDNRMSWVRWVTVFAVLLLLGIGVLISYVNTRRAYNPIDHLIKYGKSLSHGRIVSSNDNELSYIKECLNFLSKESEQLADYLSRMEPGLRERFFHKLLGNEYGVLNSLNEDCQRFGIAVTGSYMVLVADVEHYYREKRFMPKDKPVVGFAIANVMEELLNDHPSLEGYVVNCNQNRGIVIMHHCNKTTYDQFVQDTKQYATIVCEALRKYLSLQVSIGIGKVYSHAADIPVSYREALVALQYRMYRDTKPVLFIEDLEITKKKTAVFYPRAEEKAILSCLSKDELDGAQEALQAFADALRGSESYNFIYQAYHVLLSSIIDSIEQSGVSILDILENNLFDQLKGRQTQSEIYDWFVDVCFPLYKRLIDQTTESAKMGIKRVCQYIKDNIQTDISLTICSELIRMSPSHVSRLFKKEMGVSFVEYVTTCKMEEAKRLLLETEYTVNDIAILIGYSERNLSRIFQRFMKQSPGHYRNNHR</sequence>
<evidence type="ECO:0000256" key="5">
    <source>
        <dbReference type="SAM" id="Phobius"/>
    </source>
</evidence>
<evidence type="ECO:0000313" key="8">
    <source>
        <dbReference type="Proteomes" id="UP000295636"/>
    </source>
</evidence>
<dbReference type="InterPro" id="IPR018062">
    <property type="entry name" value="HTH_AraC-typ_CS"/>
</dbReference>
<keyword evidence="1" id="KW-0805">Transcription regulation</keyword>